<dbReference type="AlphaFoldDB" id="A0AB34J4V1"/>
<accession>A0AB34J4V1</accession>
<gene>
    <name evidence="1" type="ORF">AB1Y20_003515</name>
</gene>
<proteinExistence type="predicted"/>
<dbReference type="Proteomes" id="UP001515480">
    <property type="component" value="Unassembled WGS sequence"/>
</dbReference>
<name>A0AB34J4V1_PRYPA</name>
<comment type="caution">
    <text evidence="1">The sequence shown here is derived from an EMBL/GenBank/DDBJ whole genome shotgun (WGS) entry which is preliminary data.</text>
</comment>
<evidence type="ECO:0000313" key="1">
    <source>
        <dbReference type="EMBL" id="KAL1514414.1"/>
    </source>
</evidence>
<organism evidence="1 2">
    <name type="scientific">Prymnesium parvum</name>
    <name type="common">Toxic golden alga</name>
    <dbReference type="NCBI Taxonomy" id="97485"/>
    <lineage>
        <taxon>Eukaryota</taxon>
        <taxon>Haptista</taxon>
        <taxon>Haptophyta</taxon>
        <taxon>Prymnesiophyceae</taxon>
        <taxon>Prymnesiales</taxon>
        <taxon>Prymnesiaceae</taxon>
        <taxon>Prymnesium</taxon>
    </lineage>
</organism>
<keyword evidence="2" id="KW-1185">Reference proteome</keyword>
<sequence length="208" mass="23967">MRRVSHVFTILQATLRSLQQCVLKGHTTAAGSWMPMGRLDHAFRPDWTVADRPYAFAPPTTYKWAEFERIQQRLRTSPSGPDGGRLFLPPDRGLYLLGAIHLTDSPSVPLSILKDLTATEYHARDAVGKMRRASTRYGADELQRSLVLHSRHSRRMVPVSRLSAFERQMLFVPWYLQCNPSRFPYMFDQPDRRNEFVAAKLAELLPER</sequence>
<dbReference type="EMBL" id="JBGBPQ010000012">
    <property type="protein sequence ID" value="KAL1514414.1"/>
    <property type="molecule type" value="Genomic_DNA"/>
</dbReference>
<evidence type="ECO:0000313" key="2">
    <source>
        <dbReference type="Proteomes" id="UP001515480"/>
    </source>
</evidence>
<protein>
    <submittedName>
        <fullName evidence="1">Uncharacterized protein</fullName>
    </submittedName>
</protein>
<reference evidence="1 2" key="1">
    <citation type="journal article" date="2024" name="Science">
        <title>Giant polyketide synthase enzymes in the biosynthesis of giant marine polyether toxins.</title>
        <authorList>
            <person name="Fallon T.R."/>
            <person name="Shende V.V."/>
            <person name="Wierzbicki I.H."/>
            <person name="Pendleton A.L."/>
            <person name="Watervoot N.F."/>
            <person name="Auber R.P."/>
            <person name="Gonzalez D.J."/>
            <person name="Wisecaver J.H."/>
            <person name="Moore B.S."/>
        </authorList>
    </citation>
    <scope>NUCLEOTIDE SEQUENCE [LARGE SCALE GENOMIC DNA]</scope>
    <source>
        <strain evidence="1 2">12B1</strain>
    </source>
</reference>